<keyword evidence="6" id="KW-0067">ATP-binding</keyword>
<dbReference type="Gene3D" id="1.10.10.10">
    <property type="entry name" value="Winged helix-like DNA-binding domain superfamily/Winged helix DNA-binding domain"/>
    <property type="match status" value="1"/>
</dbReference>
<sequence length="1058" mass="119934">MQGTCLKDGDIYSSCYDISVTQHDVLRDLALHLRNDGSVNERGRLLMPGRETELPREWERDSDQPFHAKIVSVHTGEMKEMDWFQMEFPKCEVLILNFSSDNEYLLPPFIENMPNNSLDQSTFPRLTELTIDHCDALFQLPSCICAMPSLKNLSVTNCHSLYQLPADLGKLQSLQILRLYACPALQTLPASICELRCLKYIDISQCVNLRCLPMDIVTDFFVGEITTELLKNLIAAISLKSCNSRGTAEELKTLVEQLLPIIQEIKYSGVELPAERQFQLDRMSEVLQNGLELVRKVLTTPRWNFYTHVRLAKKMEALETTVSRFLQGPLQVHILADVHHIRAEVDQRFDRLDWSNRVLEQRLGTLKIGTCGGGGVGGGWMEEAVRRVEEEGQMKWEVSSSVVLGLGVGMKTVKGMIFGREHLRVVGICGIGGSGKTTLARELCKDDQVRTYFNERILFLTVSQSPDVNQLKAKIVQFIMGNQILSPNSVLPQWNLQYEWITVTKSLVVLDDVWSLAVLEPLLFKIPGCKFLVVSRFKFPNVLDATYDVELLREEEALSLFCHSAFGQNSILPAADKNLVKQIVNECKRLPLALKVIGASLKDQPELCWANARSKLSKGEAFCESHENNLLKRMATSLDCLSKKVKSCFLDLGAFPEDKKIPLDVLTNMWVEIHGIDEEEAFAILVELSNKNLLTLVKDARDGDIYSSCYDISVTQHDVLRDLALHLSSDGCVNERSRLLMPRRETELPREWERDSDQPFHAKIVSVHTGEMKEMDWFQMEFPKCEVLILNFSSDDEYLLPPFIENMPKLRALIIMNYSTSNAILNGFSVFSNLSNLRSLWLEKVSVPQLSTIPLKNLRKIYIILCKISNSLDQSTFPRLTELTIDHCDDLFQLPSCICAMPSLKNLSVTNCHSLYQLPADLGKLQSLQILRLYACAALQTLPASICELLRLKYVDICQCVNLRCLPMDIGKLPSLEKIDMRECSQISNLPKSAAMLQSLRLVVCDEDISWMWRDAEKALPELHVQAAQKQQSGLFHKHVSLKPKVRTNTFEILVTSE</sequence>
<dbReference type="InterPro" id="IPR036388">
    <property type="entry name" value="WH-like_DNA-bd_sf"/>
</dbReference>
<dbReference type="Gene3D" id="1.10.8.430">
    <property type="entry name" value="Helical domain of apoptotic protease-activating factors"/>
    <property type="match status" value="1"/>
</dbReference>
<dbReference type="GO" id="GO:0006952">
    <property type="term" value="P:defense response"/>
    <property type="evidence" value="ECO:0007669"/>
    <property type="project" value="UniProtKB-KW"/>
</dbReference>
<keyword evidence="9" id="KW-1185">Reference proteome</keyword>
<name>A0A498J698_MALDO</name>
<dbReference type="STRING" id="3750.A0A498J698"/>
<comment type="caution">
    <text evidence="8">The sequence shown here is derived from an EMBL/GenBank/DDBJ whole genome shotgun (WGS) entry which is preliminary data.</text>
</comment>
<dbReference type="PROSITE" id="PS51153">
    <property type="entry name" value="RPW8"/>
    <property type="match status" value="1"/>
</dbReference>
<dbReference type="InterPro" id="IPR002182">
    <property type="entry name" value="NB-ARC"/>
</dbReference>
<dbReference type="Pfam" id="PF23598">
    <property type="entry name" value="LRR_14"/>
    <property type="match status" value="1"/>
</dbReference>
<dbReference type="AlphaFoldDB" id="A0A498J698"/>
<dbReference type="Gene3D" id="3.40.50.300">
    <property type="entry name" value="P-loop containing nucleotide triphosphate hydrolases"/>
    <property type="match status" value="1"/>
</dbReference>
<gene>
    <name evidence="8" type="ORF">DVH24_020302</name>
</gene>
<reference evidence="8 9" key="1">
    <citation type="submission" date="2018-10" db="EMBL/GenBank/DDBJ databases">
        <title>A high-quality apple genome assembly.</title>
        <authorList>
            <person name="Hu J."/>
        </authorList>
    </citation>
    <scope>NUCLEOTIDE SEQUENCE [LARGE SCALE GENOMIC DNA]</scope>
    <source>
        <strain evidence="9">cv. HFTH1</strain>
        <tissue evidence="8">Young leaf</tissue>
    </source>
</reference>
<evidence type="ECO:0000256" key="3">
    <source>
        <dbReference type="ARBA" id="ARBA00022737"/>
    </source>
</evidence>
<keyword evidence="3" id="KW-0677">Repeat</keyword>
<dbReference type="InterPro" id="IPR055414">
    <property type="entry name" value="LRR_R13L4/SHOC2-like"/>
</dbReference>
<evidence type="ECO:0000259" key="7">
    <source>
        <dbReference type="PROSITE" id="PS51153"/>
    </source>
</evidence>
<dbReference type="PANTHER" id="PTHR36766">
    <property type="entry name" value="PLANT BROAD-SPECTRUM MILDEW RESISTANCE PROTEIN RPW8"/>
    <property type="match status" value="1"/>
</dbReference>
<evidence type="ECO:0000256" key="4">
    <source>
        <dbReference type="ARBA" id="ARBA00022741"/>
    </source>
</evidence>
<dbReference type="Pfam" id="PF05659">
    <property type="entry name" value="RPW8"/>
    <property type="match status" value="1"/>
</dbReference>
<dbReference type="SUPFAM" id="SSF52058">
    <property type="entry name" value="L domain-like"/>
    <property type="match status" value="1"/>
</dbReference>
<evidence type="ECO:0000256" key="1">
    <source>
        <dbReference type="ARBA" id="ARBA00008894"/>
    </source>
</evidence>
<comment type="similarity">
    <text evidence="1">Belongs to the disease resistance NB-LRR family.</text>
</comment>
<keyword evidence="5" id="KW-0611">Plant defense</keyword>
<dbReference type="Gene3D" id="3.80.10.10">
    <property type="entry name" value="Ribonuclease Inhibitor"/>
    <property type="match status" value="2"/>
</dbReference>
<dbReference type="FunFam" id="3.80.10.10:FF:001428">
    <property type="entry name" value="Probable disease resistance protein At5g04720"/>
    <property type="match status" value="1"/>
</dbReference>
<dbReference type="InterPro" id="IPR032675">
    <property type="entry name" value="LRR_dom_sf"/>
</dbReference>
<dbReference type="GO" id="GO:0005524">
    <property type="term" value="F:ATP binding"/>
    <property type="evidence" value="ECO:0007669"/>
    <property type="project" value="UniProtKB-KW"/>
</dbReference>
<dbReference type="EMBL" id="RDQH01000334">
    <property type="protein sequence ID" value="RXH91279.1"/>
    <property type="molecule type" value="Genomic_DNA"/>
</dbReference>
<evidence type="ECO:0000313" key="8">
    <source>
        <dbReference type="EMBL" id="RXH91279.1"/>
    </source>
</evidence>
<organism evidence="8 9">
    <name type="scientific">Malus domestica</name>
    <name type="common">Apple</name>
    <name type="synonym">Pyrus malus</name>
    <dbReference type="NCBI Taxonomy" id="3750"/>
    <lineage>
        <taxon>Eukaryota</taxon>
        <taxon>Viridiplantae</taxon>
        <taxon>Streptophyta</taxon>
        <taxon>Embryophyta</taxon>
        <taxon>Tracheophyta</taxon>
        <taxon>Spermatophyta</taxon>
        <taxon>Magnoliopsida</taxon>
        <taxon>eudicotyledons</taxon>
        <taxon>Gunneridae</taxon>
        <taxon>Pentapetalae</taxon>
        <taxon>rosids</taxon>
        <taxon>fabids</taxon>
        <taxon>Rosales</taxon>
        <taxon>Rosaceae</taxon>
        <taxon>Amygdaloideae</taxon>
        <taxon>Maleae</taxon>
        <taxon>Malus</taxon>
    </lineage>
</organism>
<protein>
    <recommendedName>
        <fullName evidence="7">RPW8 domain-containing protein</fullName>
    </recommendedName>
</protein>
<evidence type="ECO:0000256" key="6">
    <source>
        <dbReference type="ARBA" id="ARBA00022840"/>
    </source>
</evidence>
<proteinExistence type="inferred from homology"/>
<evidence type="ECO:0000256" key="2">
    <source>
        <dbReference type="ARBA" id="ARBA00022614"/>
    </source>
</evidence>
<dbReference type="InterPro" id="IPR008808">
    <property type="entry name" value="Powdery_mildew-R_dom"/>
</dbReference>
<feature type="domain" description="RPW8" evidence="7">
    <location>
        <begin position="215"/>
        <end position="364"/>
    </location>
</feature>
<keyword evidence="2" id="KW-0433">Leucine-rich repeat</keyword>
<evidence type="ECO:0000313" key="9">
    <source>
        <dbReference type="Proteomes" id="UP000290289"/>
    </source>
</evidence>
<dbReference type="Pfam" id="PF00931">
    <property type="entry name" value="NB-ARC"/>
    <property type="match status" value="1"/>
</dbReference>
<dbReference type="SUPFAM" id="SSF52047">
    <property type="entry name" value="RNI-like"/>
    <property type="match status" value="1"/>
</dbReference>
<dbReference type="InterPro" id="IPR042197">
    <property type="entry name" value="Apaf_helical"/>
</dbReference>
<dbReference type="InterPro" id="IPR027417">
    <property type="entry name" value="P-loop_NTPase"/>
</dbReference>
<dbReference type="GO" id="GO:0043531">
    <property type="term" value="F:ADP binding"/>
    <property type="evidence" value="ECO:0007669"/>
    <property type="project" value="InterPro"/>
</dbReference>
<dbReference type="PANTHER" id="PTHR36766:SF30">
    <property type="entry name" value="TIR-NBS TYPE DISEASE RESISTANCE PROTEIN-RELATED"/>
    <property type="match status" value="1"/>
</dbReference>
<keyword evidence="4" id="KW-0547">Nucleotide-binding</keyword>
<dbReference type="SUPFAM" id="SSF52540">
    <property type="entry name" value="P-loop containing nucleoside triphosphate hydrolases"/>
    <property type="match status" value="1"/>
</dbReference>
<dbReference type="Proteomes" id="UP000290289">
    <property type="component" value="Chromosome 8"/>
</dbReference>
<evidence type="ECO:0000256" key="5">
    <source>
        <dbReference type="ARBA" id="ARBA00022821"/>
    </source>
</evidence>
<dbReference type="PRINTS" id="PR00364">
    <property type="entry name" value="DISEASERSIST"/>
</dbReference>
<accession>A0A498J698</accession>